<feature type="region of interest" description="Disordered" evidence="1">
    <location>
        <begin position="1"/>
        <end position="65"/>
    </location>
</feature>
<gene>
    <name evidence="2" type="ORF">DFH94DRAFT_638470</name>
</gene>
<proteinExistence type="predicted"/>
<feature type="compositionally biased region" description="Basic and acidic residues" evidence="1">
    <location>
        <begin position="1"/>
        <end position="18"/>
    </location>
</feature>
<keyword evidence="3" id="KW-1185">Reference proteome</keyword>
<feature type="region of interest" description="Disordered" evidence="1">
    <location>
        <begin position="139"/>
        <end position="163"/>
    </location>
</feature>
<sequence length="626" mass="69187">DLQQDDKDPPVKQTRPDEGNVEEMPANPGLPKTKRGCPRKQAAACIPQDPLPNHRGRNTHPAGQLTPRHTTQQVAAEKELAAAEKESCRKALAKKIHEGEEAKLQFAQMNIAKEQLDDEMLTGNLQCLSVAICPKESGDGGEEFDFQEVDDGSSESSDDIIIPPVRGNKRKKVEKGAIGKDIDRMMHGLRQHGKGTSEGGQQTQDDAIGFMPLDTVPKKYQNTGLQRNVMSKKALEPIDPFESGGLNDEDADAVCPVKRHSPALGSIPLTPVYPKGLKHDSSRINNPILNTGTLQQYTEGGKQNSQAKSGRTIRMKKTSNISKAANTAAAGEGIVTGDSLGSGAQFLRDVRWSKVFMPTITHVLYISQEPFLDWTPESPILLTTVQRVFNLSFGNVTFTLAPNDPIVDTAYKCMKSQKSTLASSILEAIKRFFETAEFANQPQKICEYVCTKPCCRLNRPAYYQYPTPKSCTVNWQHPDYIPPDGFLQSEFISSIADQFLGYAKHSVLYPALNEKTPPKGLYVLILAAVERAFLVHLQGTFVQPPKFAHETYWRPIQIFSGPVNHLGERRWKLVLESKLDVDRSGNNLRADESMMSAYCSEVYVPLSPQAVPNGPNPGPQKYIYAS</sequence>
<evidence type="ECO:0000313" key="3">
    <source>
        <dbReference type="Proteomes" id="UP000759537"/>
    </source>
</evidence>
<dbReference type="AlphaFoldDB" id="A0A9P5JX65"/>
<dbReference type="EMBL" id="WHVB01000032">
    <property type="protein sequence ID" value="KAF8468513.1"/>
    <property type="molecule type" value="Genomic_DNA"/>
</dbReference>
<name>A0A9P5JX65_9AGAM</name>
<feature type="non-terminal residue" evidence="2">
    <location>
        <position position="626"/>
    </location>
</feature>
<accession>A0A9P5JX65</accession>
<organism evidence="2 3">
    <name type="scientific">Russula ochroleuca</name>
    <dbReference type="NCBI Taxonomy" id="152965"/>
    <lineage>
        <taxon>Eukaryota</taxon>
        <taxon>Fungi</taxon>
        <taxon>Dikarya</taxon>
        <taxon>Basidiomycota</taxon>
        <taxon>Agaricomycotina</taxon>
        <taxon>Agaricomycetes</taxon>
        <taxon>Russulales</taxon>
        <taxon>Russulaceae</taxon>
        <taxon>Russula</taxon>
    </lineage>
</organism>
<protein>
    <submittedName>
        <fullName evidence="2">Uncharacterized protein</fullName>
    </submittedName>
</protein>
<evidence type="ECO:0000313" key="2">
    <source>
        <dbReference type="EMBL" id="KAF8468513.1"/>
    </source>
</evidence>
<reference evidence="2" key="1">
    <citation type="submission" date="2019-10" db="EMBL/GenBank/DDBJ databases">
        <authorList>
            <consortium name="DOE Joint Genome Institute"/>
            <person name="Kuo A."/>
            <person name="Miyauchi S."/>
            <person name="Kiss E."/>
            <person name="Drula E."/>
            <person name="Kohler A."/>
            <person name="Sanchez-Garcia M."/>
            <person name="Andreopoulos B."/>
            <person name="Barry K.W."/>
            <person name="Bonito G."/>
            <person name="Buee M."/>
            <person name="Carver A."/>
            <person name="Chen C."/>
            <person name="Cichocki N."/>
            <person name="Clum A."/>
            <person name="Culley D."/>
            <person name="Crous P.W."/>
            <person name="Fauchery L."/>
            <person name="Girlanda M."/>
            <person name="Hayes R."/>
            <person name="Keri Z."/>
            <person name="LaButti K."/>
            <person name="Lipzen A."/>
            <person name="Lombard V."/>
            <person name="Magnuson J."/>
            <person name="Maillard F."/>
            <person name="Morin E."/>
            <person name="Murat C."/>
            <person name="Nolan M."/>
            <person name="Ohm R."/>
            <person name="Pangilinan J."/>
            <person name="Pereira M."/>
            <person name="Perotto S."/>
            <person name="Peter M."/>
            <person name="Riley R."/>
            <person name="Sitrit Y."/>
            <person name="Stielow B."/>
            <person name="Szollosi G."/>
            <person name="Zifcakova L."/>
            <person name="Stursova M."/>
            <person name="Spatafora J.W."/>
            <person name="Tedersoo L."/>
            <person name="Vaario L.-M."/>
            <person name="Yamada A."/>
            <person name="Yan M."/>
            <person name="Wang P."/>
            <person name="Xu J."/>
            <person name="Bruns T."/>
            <person name="Baldrian P."/>
            <person name="Vilgalys R."/>
            <person name="Henrissat B."/>
            <person name="Grigoriev I.V."/>
            <person name="Hibbett D."/>
            <person name="Nagy L.G."/>
            <person name="Martin F.M."/>
        </authorList>
    </citation>
    <scope>NUCLEOTIDE SEQUENCE</scope>
    <source>
        <strain evidence="2">Prilba</strain>
    </source>
</reference>
<comment type="caution">
    <text evidence="2">The sequence shown here is derived from an EMBL/GenBank/DDBJ whole genome shotgun (WGS) entry which is preliminary data.</text>
</comment>
<dbReference type="OrthoDB" id="3190308at2759"/>
<evidence type="ECO:0000256" key="1">
    <source>
        <dbReference type="SAM" id="MobiDB-lite"/>
    </source>
</evidence>
<feature type="compositionally biased region" description="Acidic residues" evidence="1">
    <location>
        <begin position="139"/>
        <end position="158"/>
    </location>
</feature>
<dbReference type="Proteomes" id="UP000759537">
    <property type="component" value="Unassembled WGS sequence"/>
</dbReference>
<reference evidence="2" key="2">
    <citation type="journal article" date="2020" name="Nat. Commun.">
        <title>Large-scale genome sequencing of mycorrhizal fungi provides insights into the early evolution of symbiotic traits.</title>
        <authorList>
            <person name="Miyauchi S."/>
            <person name="Kiss E."/>
            <person name="Kuo A."/>
            <person name="Drula E."/>
            <person name="Kohler A."/>
            <person name="Sanchez-Garcia M."/>
            <person name="Morin E."/>
            <person name="Andreopoulos B."/>
            <person name="Barry K.W."/>
            <person name="Bonito G."/>
            <person name="Buee M."/>
            <person name="Carver A."/>
            <person name="Chen C."/>
            <person name="Cichocki N."/>
            <person name="Clum A."/>
            <person name="Culley D."/>
            <person name="Crous P.W."/>
            <person name="Fauchery L."/>
            <person name="Girlanda M."/>
            <person name="Hayes R.D."/>
            <person name="Keri Z."/>
            <person name="LaButti K."/>
            <person name="Lipzen A."/>
            <person name="Lombard V."/>
            <person name="Magnuson J."/>
            <person name="Maillard F."/>
            <person name="Murat C."/>
            <person name="Nolan M."/>
            <person name="Ohm R.A."/>
            <person name="Pangilinan J."/>
            <person name="Pereira M.F."/>
            <person name="Perotto S."/>
            <person name="Peter M."/>
            <person name="Pfister S."/>
            <person name="Riley R."/>
            <person name="Sitrit Y."/>
            <person name="Stielow J.B."/>
            <person name="Szollosi G."/>
            <person name="Zifcakova L."/>
            <person name="Stursova M."/>
            <person name="Spatafora J.W."/>
            <person name="Tedersoo L."/>
            <person name="Vaario L.M."/>
            <person name="Yamada A."/>
            <person name="Yan M."/>
            <person name="Wang P."/>
            <person name="Xu J."/>
            <person name="Bruns T."/>
            <person name="Baldrian P."/>
            <person name="Vilgalys R."/>
            <person name="Dunand C."/>
            <person name="Henrissat B."/>
            <person name="Grigoriev I.V."/>
            <person name="Hibbett D."/>
            <person name="Nagy L.G."/>
            <person name="Martin F.M."/>
        </authorList>
    </citation>
    <scope>NUCLEOTIDE SEQUENCE</scope>
    <source>
        <strain evidence="2">Prilba</strain>
    </source>
</reference>